<evidence type="ECO:0000313" key="4">
    <source>
        <dbReference type="EMBL" id="RAO76781.1"/>
    </source>
</evidence>
<evidence type="ECO:0000256" key="2">
    <source>
        <dbReference type="ARBA" id="ARBA00022705"/>
    </source>
</evidence>
<dbReference type="InterPro" id="IPR050116">
    <property type="entry name" value="DNA_polymerase-Y"/>
</dbReference>
<dbReference type="InterPro" id="IPR001126">
    <property type="entry name" value="UmuC"/>
</dbReference>
<dbReference type="CDD" id="cd00424">
    <property type="entry name" value="PolY"/>
    <property type="match status" value="1"/>
</dbReference>
<dbReference type="GO" id="GO:0003887">
    <property type="term" value="F:DNA-directed DNA polymerase activity"/>
    <property type="evidence" value="ECO:0007669"/>
    <property type="project" value="UniProtKB-KW"/>
</dbReference>
<keyword evidence="2" id="KW-0235">DNA replication</keyword>
<dbReference type="InterPro" id="IPR024728">
    <property type="entry name" value="PolY_HhH_motif"/>
</dbReference>
<dbReference type="Gene3D" id="3.40.1170.60">
    <property type="match status" value="1"/>
</dbReference>
<keyword evidence="5" id="KW-1185">Reference proteome</keyword>
<dbReference type="GO" id="GO:0006281">
    <property type="term" value="P:DNA repair"/>
    <property type="evidence" value="ECO:0007669"/>
    <property type="project" value="InterPro"/>
</dbReference>
<dbReference type="PANTHER" id="PTHR11076:SF33">
    <property type="entry name" value="DNA POLYMERASE KAPPA"/>
    <property type="match status" value="1"/>
</dbReference>
<evidence type="ECO:0000313" key="5">
    <source>
        <dbReference type="Proteomes" id="UP000248926"/>
    </source>
</evidence>
<dbReference type="Gene3D" id="3.30.70.270">
    <property type="match status" value="1"/>
</dbReference>
<reference evidence="4 5" key="1">
    <citation type="journal article" date="2018" name="Genet. Mol. Biol.">
        <title>The genome sequence of Dyella jiangningensis FCAV SCS01 from a lignocellulose-decomposing microbial consortium metagenome reveals potential for biotechnological applications.</title>
        <authorList>
            <person name="Desiderato J.G."/>
            <person name="Alvarenga D.O."/>
            <person name="Constancio M.T.L."/>
            <person name="Alves L.M.C."/>
            <person name="Varani A.M."/>
        </authorList>
    </citation>
    <scope>NUCLEOTIDE SEQUENCE [LARGE SCALE GENOMIC DNA]</scope>
    <source>
        <strain evidence="4 5">FCAV SCS01</strain>
    </source>
</reference>
<dbReference type="Pfam" id="PF11798">
    <property type="entry name" value="IMS_HHH"/>
    <property type="match status" value="1"/>
</dbReference>
<dbReference type="Pfam" id="PF11799">
    <property type="entry name" value="IMS_C"/>
    <property type="match status" value="1"/>
</dbReference>
<dbReference type="SUPFAM" id="SSF56672">
    <property type="entry name" value="DNA/RNA polymerases"/>
    <property type="match status" value="1"/>
</dbReference>
<gene>
    <name evidence="4" type="ORF">CA260_02360</name>
</gene>
<protein>
    <recommendedName>
        <fullName evidence="3">UmuC domain-containing protein</fullName>
    </recommendedName>
</protein>
<dbReference type="InterPro" id="IPR043128">
    <property type="entry name" value="Rev_trsase/Diguanyl_cyclase"/>
</dbReference>
<dbReference type="RefSeq" id="WP_111980848.1">
    <property type="nucleotide sequence ID" value="NZ_NFZS01000001.1"/>
</dbReference>
<proteinExistence type="inferred from homology"/>
<dbReference type="Proteomes" id="UP000248926">
    <property type="component" value="Unassembled WGS sequence"/>
</dbReference>
<dbReference type="GO" id="GO:0005829">
    <property type="term" value="C:cytosol"/>
    <property type="evidence" value="ECO:0007669"/>
    <property type="project" value="TreeGrafter"/>
</dbReference>
<organism evidence="4 5">
    <name type="scientific">Dyella jiangningensis</name>
    <dbReference type="NCBI Taxonomy" id="1379159"/>
    <lineage>
        <taxon>Bacteria</taxon>
        <taxon>Pseudomonadati</taxon>
        <taxon>Pseudomonadota</taxon>
        <taxon>Gammaproteobacteria</taxon>
        <taxon>Lysobacterales</taxon>
        <taxon>Rhodanobacteraceae</taxon>
        <taxon>Dyella</taxon>
    </lineage>
</organism>
<feature type="domain" description="UmuC" evidence="3">
    <location>
        <begin position="5"/>
        <end position="189"/>
    </location>
</feature>
<evidence type="ECO:0000259" key="3">
    <source>
        <dbReference type="PROSITE" id="PS50173"/>
    </source>
</evidence>
<dbReference type="GO" id="GO:0003684">
    <property type="term" value="F:damaged DNA binding"/>
    <property type="evidence" value="ECO:0007669"/>
    <property type="project" value="InterPro"/>
</dbReference>
<dbReference type="PROSITE" id="PS50173">
    <property type="entry name" value="UMUC"/>
    <property type="match status" value="1"/>
</dbReference>
<comment type="caution">
    <text evidence="4">The sequence shown here is derived from an EMBL/GenBank/DDBJ whole genome shotgun (WGS) entry which is preliminary data.</text>
</comment>
<dbReference type="Gene3D" id="1.10.150.20">
    <property type="entry name" value="5' to 3' exonuclease, C-terminal subdomain"/>
    <property type="match status" value="1"/>
</dbReference>
<dbReference type="AlphaFoldDB" id="A0A328P676"/>
<dbReference type="GO" id="GO:0009432">
    <property type="term" value="P:SOS response"/>
    <property type="evidence" value="ECO:0007669"/>
    <property type="project" value="TreeGrafter"/>
</dbReference>
<comment type="similarity">
    <text evidence="1">Belongs to the DNA polymerase type-Y family.</text>
</comment>
<dbReference type="InterPro" id="IPR017961">
    <property type="entry name" value="DNA_pol_Y-fam_little_finger"/>
</dbReference>
<dbReference type="GO" id="GO:0042276">
    <property type="term" value="P:error-prone translesion synthesis"/>
    <property type="evidence" value="ECO:0007669"/>
    <property type="project" value="TreeGrafter"/>
</dbReference>
<dbReference type="GO" id="GO:0006260">
    <property type="term" value="P:DNA replication"/>
    <property type="evidence" value="ECO:0007669"/>
    <property type="project" value="UniProtKB-KW"/>
</dbReference>
<evidence type="ECO:0000256" key="1">
    <source>
        <dbReference type="ARBA" id="ARBA00010945"/>
    </source>
</evidence>
<dbReference type="Pfam" id="PF00817">
    <property type="entry name" value="IMS"/>
    <property type="match status" value="1"/>
</dbReference>
<accession>A0A328P676</accession>
<dbReference type="InterPro" id="IPR043502">
    <property type="entry name" value="DNA/RNA_pol_sf"/>
</dbReference>
<dbReference type="OrthoDB" id="9808813at2"/>
<name>A0A328P676_9GAMM</name>
<sequence>MTLRSLFIDFNSYFASVEQHEDPSLRGRPVGVVPVDADTTCLIAASYEAKAFGVGTGTLVREARRLCPDIEIRLARPERYVWWHNTLIEAIDHAVPIARIGSIDEMACELVGRQRDRAVAEQVAVQVKREIARVAPGGAIRCSIGIAPNDFLAKTASDMRKPDGLTVIEQADLPHVLHDLALRDLCGIGPSMEQRLIAHGITTVRQLTNAPRHLLRHAWGSIEGERMWDLLRGKWLPVAETARSSLGHSHVLGPELRHPTGARAVLTKLLVKAAMRLRKLDMLSGAMAVRIRYVGHDDRWEGDLSFEPTDDSRELLRMLTRMIDGPGRKSRTLPGPANAVPLSVSVTLQRLAERTQSTGSLFESPATTRKVDAVIDRINAKFGYNKVYFGSMQAAIDHDAAPMRIPFNRIPDSASENEARKDDAQHHALWLQSLNRAKVLAEHAHRQEREEKPNKRG</sequence>
<dbReference type="EMBL" id="NFZS01000001">
    <property type="protein sequence ID" value="RAO76781.1"/>
    <property type="molecule type" value="Genomic_DNA"/>
</dbReference>
<dbReference type="PANTHER" id="PTHR11076">
    <property type="entry name" value="DNA REPAIR POLYMERASE UMUC / TRANSFERASE FAMILY MEMBER"/>
    <property type="match status" value="1"/>
</dbReference>